<gene>
    <name evidence="4" type="ORF">UFOPK1791_00697</name>
    <name evidence="5" type="ORF">UFOPK2312_00937</name>
    <name evidence="6" type="ORF">UFOPK2982_00528</name>
    <name evidence="7" type="ORF">UFOPK4355_00634</name>
</gene>
<feature type="domain" description="N-acetyltransferase" evidence="3">
    <location>
        <begin position="1"/>
        <end position="162"/>
    </location>
</feature>
<dbReference type="PANTHER" id="PTHR43072">
    <property type="entry name" value="N-ACETYLTRANSFERASE"/>
    <property type="match status" value="1"/>
</dbReference>
<evidence type="ECO:0000313" key="4">
    <source>
        <dbReference type="EMBL" id="CAB4593512.1"/>
    </source>
</evidence>
<dbReference type="Pfam" id="PF00583">
    <property type="entry name" value="Acetyltransf_1"/>
    <property type="match status" value="1"/>
</dbReference>
<dbReference type="GO" id="GO:0016747">
    <property type="term" value="F:acyltransferase activity, transferring groups other than amino-acyl groups"/>
    <property type="evidence" value="ECO:0007669"/>
    <property type="project" value="InterPro"/>
</dbReference>
<dbReference type="EMBL" id="CAFAAE010000059">
    <property type="protein sequence ID" value="CAB4790527.1"/>
    <property type="molecule type" value="Genomic_DNA"/>
</dbReference>
<dbReference type="InterPro" id="IPR016181">
    <property type="entry name" value="Acyl_CoA_acyltransferase"/>
</dbReference>
<evidence type="ECO:0000256" key="2">
    <source>
        <dbReference type="ARBA" id="ARBA00023315"/>
    </source>
</evidence>
<protein>
    <submittedName>
        <fullName evidence="4">Unannotated protein</fullName>
    </submittedName>
</protein>
<dbReference type="SUPFAM" id="SSF55729">
    <property type="entry name" value="Acyl-CoA N-acyltransferases (Nat)"/>
    <property type="match status" value="1"/>
</dbReference>
<dbReference type="AlphaFoldDB" id="A0A6J6FWN7"/>
<dbReference type="PANTHER" id="PTHR43072:SF23">
    <property type="entry name" value="UPF0039 PROTEIN C11D3.02C"/>
    <property type="match status" value="1"/>
</dbReference>
<evidence type="ECO:0000313" key="6">
    <source>
        <dbReference type="EMBL" id="CAB4790527.1"/>
    </source>
</evidence>
<dbReference type="PROSITE" id="PS51186">
    <property type="entry name" value="GNAT"/>
    <property type="match status" value="1"/>
</dbReference>
<evidence type="ECO:0000313" key="7">
    <source>
        <dbReference type="EMBL" id="CAB5064117.1"/>
    </source>
</evidence>
<evidence type="ECO:0000256" key="1">
    <source>
        <dbReference type="ARBA" id="ARBA00022679"/>
    </source>
</evidence>
<keyword evidence="2" id="KW-0012">Acyltransferase</keyword>
<dbReference type="EMBL" id="CAEZUF010000059">
    <property type="protein sequence ID" value="CAB4593512.1"/>
    <property type="molecule type" value="Genomic_DNA"/>
</dbReference>
<reference evidence="4" key="1">
    <citation type="submission" date="2020-05" db="EMBL/GenBank/DDBJ databases">
        <authorList>
            <person name="Chiriac C."/>
            <person name="Salcher M."/>
            <person name="Ghai R."/>
            <person name="Kavagutti S V."/>
        </authorList>
    </citation>
    <scope>NUCLEOTIDE SEQUENCE</scope>
</reference>
<dbReference type="CDD" id="cd04301">
    <property type="entry name" value="NAT_SF"/>
    <property type="match status" value="1"/>
</dbReference>
<accession>A0A6J6FWN7</accession>
<evidence type="ECO:0000259" key="3">
    <source>
        <dbReference type="PROSITE" id="PS51186"/>
    </source>
</evidence>
<keyword evidence="1" id="KW-0808">Transferase</keyword>
<organism evidence="4">
    <name type="scientific">freshwater metagenome</name>
    <dbReference type="NCBI Taxonomy" id="449393"/>
    <lineage>
        <taxon>unclassified sequences</taxon>
        <taxon>metagenomes</taxon>
        <taxon>ecological metagenomes</taxon>
    </lineage>
</organism>
<name>A0A6J6FWN7_9ZZZZ</name>
<dbReference type="InterPro" id="IPR000182">
    <property type="entry name" value="GNAT_dom"/>
</dbReference>
<sequence length="162" mass="18271">MKIREATLLDISAITDIYNEVILKTNAIYRESQVNPDDRVKWFNQRVDSGYPVIVAEINGEIVGYGAFNDFRFGEGYSGTVEHSLHVKSENRGNGIGGVIMTELLAIALKQNRKIMVAGIDSENTRSIEFHKRFGFIETARMPGVAIKHEKRLTLVLMQKDL</sequence>
<dbReference type="EMBL" id="CAEZWY010000132">
    <property type="protein sequence ID" value="CAB4677237.1"/>
    <property type="molecule type" value="Genomic_DNA"/>
</dbReference>
<proteinExistence type="predicted"/>
<evidence type="ECO:0000313" key="5">
    <source>
        <dbReference type="EMBL" id="CAB4677237.1"/>
    </source>
</evidence>
<dbReference type="EMBL" id="CAFBQT010000068">
    <property type="protein sequence ID" value="CAB5064117.1"/>
    <property type="molecule type" value="Genomic_DNA"/>
</dbReference>
<dbReference type="Gene3D" id="3.40.630.30">
    <property type="match status" value="1"/>
</dbReference>